<keyword evidence="3" id="KW-1185">Reference proteome</keyword>
<sequence length="484" mass="53608">MVSENPNVLITILAAPHLLEKSRFEVARQFDAESPSVERIRILSIFKLIQGQLMTVIDTFADSYVGAYETLTNAQPIICAETGTTFEAVPAPTALILDFFTLPQLKASRALTGHSIPIIAWMPGAGSTSIRIWGPESLGGLGDFGAKVDAETARIGRSREDVANEFYQRTVEAGAVIRVPGLPPMYDYEFETHKFSMTLPVSFLVMDGREFLLNSDAFLIASSDSYEKESLDALRGWFAEMQKPLYAVGPLLPSNSTSRPDINKNTGIEVFLDNILQTHGKNTLFFISFGTHFWPTESPQYIEEIIESFIEKKTPFILSHASPFAKIPTQLSRKINSSGLGLLTSWSPQQFILNHPATGWFLTHGGHGSVTESLSSGIPLIFWPFQADQPGAAVHVTENLKAGIELFEVRTGSGLRPIYRNGKTPKGTREAVGEEIRRVLDICRGPEGEELRRNAERLKVQFNHAWKEGGSAKLAMRQFLEDYA</sequence>
<name>A0A9P7GL63_9AGAR</name>
<accession>A0A9P7GL63</accession>
<dbReference type="AlphaFoldDB" id="A0A9P7GL63"/>
<evidence type="ECO:0000313" key="3">
    <source>
        <dbReference type="Proteomes" id="UP000717328"/>
    </source>
</evidence>
<dbReference type="CDD" id="cd03784">
    <property type="entry name" value="GT1_Gtf-like"/>
    <property type="match status" value="1"/>
</dbReference>
<keyword evidence="1" id="KW-0808">Transferase</keyword>
<dbReference type="InterPro" id="IPR002213">
    <property type="entry name" value="UDP_glucos_trans"/>
</dbReference>
<evidence type="ECO:0000313" key="2">
    <source>
        <dbReference type="EMBL" id="KAG5650553.1"/>
    </source>
</evidence>
<evidence type="ECO:0008006" key="4">
    <source>
        <dbReference type="Google" id="ProtNLM"/>
    </source>
</evidence>
<comment type="caution">
    <text evidence="2">The sequence shown here is derived from an EMBL/GenBank/DDBJ whole genome shotgun (WGS) entry which is preliminary data.</text>
</comment>
<dbReference type="PANTHER" id="PTHR48045">
    <property type="entry name" value="UDP-GLYCOSYLTRANSFERASE 72B1"/>
    <property type="match status" value="1"/>
</dbReference>
<dbReference type="OrthoDB" id="5835829at2759"/>
<dbReference type="Gene3D" id="3.40.50.2000">
    <property type="entry name" value="Glycogen Phosphorylase B"/>
    <property type="match status" value="2"/>
</dbReference>
<evidence type="ECO:0000256" key="1">
    <source>
        <dbReference type="ARBA" id="ARBA00022679"/>
    </source>
</evidence>
<gene>
    <name evidence="2" type="ORF">H0H81_011834</name>
</gene>
<dbReference type="Proteomes" id="UP000717328">
    <property type="component" value="Unassembled WGS sequence"/>
</dbReference>
<organism evidence="2 3">
    <name type="scientific">Sphagnurus paluster</name>
    <dbReference type="NCBI Taxonomy" id="117069"/>
    <lineage>
        <taxon>Eukaryota</taxon>
        <taxon>Fungi</taxon>
        <taxon>Dikarya</taxon>
        <taxon>Basidiomycota</taxon>
        <taxon>Agaricomycotina</taxon>
        <taxon>Agaricomycetes</taxon>
        <taxon>Agaricomycetidae</taxon>
        <taxon>Agaricales</taxon>
        <taxon>Tricholomatineae</taxon>
        <taxon>Lyophyllaceae</taxon>
        <taxon>Sphagnurus</taxon>
    </lineage>
</organism>
<dbReference type="GO" id="GO:0008194">
    <property type="term" value="F:UDP-glycosyltransferase activity"/>
    <property type="evidence" value="ECO:0007669"/>
    <property type="project" value="InterPro"/>
</dbReference>
<protein>
    <recommendedName>
        <fullName evidence="4">Glycosyltransferase family 1 protein</fullName>
    </recommendedName>
</protein>
<dbReference type="Pfam" id="PF00201">
    <property type="entry name" value="UDPGT"/>
    <property type="match status" value="1"/>
</dbReference>
<dbReference type="SUPFAM" id="SSF53756">
    <property type="entry name" value="UDP-Glycosyltransferase/glycogen phosphorylase"/>
    <property type="match status" value="1"/>
</dbReference>
<reference evidence="2" key="1">
    <citation type="submission" date="2021-02" db="EMBL/GenBank/DDBJ databases">
        <authorList>
            <person name="Nieuwenhuis M."/>
            <person name="Van De Peppel L.J.J."/>
        </authorList>
    </citation>
    <scope>NUCLEOTIDE SEQUENCE</scope>
    <source>
        <strain evidence="2">D49</strain>
    </source>
</reference>
<reference evidence="2" key="2">
    <citation type="submission" date="2021-10" db="EMBL/GenBank/DDBJ databases">
        <title>Phylogenomics reveals ancestral predisposition of the termite-cultivated fungus Termitomyces towards a domesticated lifestyle.</title>
        <authorList>
            <person name="Auxier B."/>
            <person name="Grum-Grzhimaylo A."/>
            <person name="Cardenas M.E."/>
            <person name="Lodge J.D."/>
            <person name="Laessoe T."/>
            <person name="Pedersen O."/>
            <person name="Smith M.E."/>
            <person name="Kuyper T.W."/>
            <person name="Franco-Molano E.A."/>
            <person name="Baroni T.J."/>
            <person name="Aanen D.K."/>
        </authorList>
    </citation>
    <scope>NUCLEOTIDE SEQUENCE</scope>
    <source>
        <strain evidence="2">D49</strain>
    </source>
</reference>
<proteinExistence type="predicted"/>
<dbReference type="PANTHER" id="PTHR48045:SF31">
    <property type="entry name" value="UDP-GLYCOSYLTRANSFERASE 76B1-LIKE"/>
    <property type="match status" value="1"/>
</dbReference>
<dbReference type="EMBL" id="JABCKI010000419">
    <property type="protein sequence ID" value="KAG5650553.1"/>
    <property type="molecule type" value="Genomic_DNA"/>
</dbReference>